<evidence type="ECO:0000256" key="1">
    <source>
        <dbReference type="SAM" id="MobiDB-lite"/>
    </source>
</evidence>
<reference evidence="2 3" key="1">
    <citation type="submission" date="2019-05" db="EMBL/GenBank/DDBJ databases">
        <title>Emergence of the Ug99 lineage of the wheat stem rust pathogen through somatic hybridization.</title>
        <authorList>
            <person name="Li F."/>
            <person name="Upadhyaya N.M."/>
            <person name="Sperschneider J."/>
            <person name="Matny O."/>
            <person name="Nguyen-Phuc H."/>
            <person name="Mago R."/>
            <person name="Raley C."/>
            <person name="Miller M.E."/>
            <person name="Silverstein K.A.T."/>
            <person name="Henningsen E."/>
            <person name="Hirsch C.D."/>
            <person name="Visser B."/>
            <person name="Pretorius Z.A."/>
            <person name="Steffenson B.J."/>
            <person name="Schwessinger B."/>
            <person name="Dodds P.N."/>
            <person name="Figueroa M."/>
        </authorList>
    </citation>
    <scope>NUCLEOTIDE SEQUENCE [LARGE SCALE GENOMIC DNA]</scope>
    <source>
        <strain evidence="2 3">Ug99</strain>
    </source>
</reference>
<dbReference type="Proteomes" id="UP000325313">
    <property type="component" value="Unassembled WGS sequence"/>
</dbReference>
<dbReference type="AlphaFoldDB" id="A0A5B0LHJ8"/>
<name>A0A5B0LHJ8_PUCGR</name>
<evidence type="ECO:0000313" key="2">
    <source>
        <dbReference type="EMBL" id="KAA1064297.1"/>
    </source>
</evidence>
<feature type="compositionally biased region" description="Polar residues" evidence="1">
    <location>
        <begin position="1"/>
        <end position="11"/>
    </location>
</feature>
<organism evidence="2 3">
    <name type="scientific">Puccinia graminis f. sp. tritici</name>
    <dbReference type="NCBI Taxonomy" id="56615"/>
    <lineage>
        <taxon>Eukaryota</taxon>
        <taxon>Fungi</taxon>
        <taxon>Dikarya</taxon>
        <taxon>Basidiomycota</taxon>
        <taxon>Pucciniomycotina</taxon>
        <taxon>Pucciniomycetes</taxon>
        <taxon>Pucciniales</taxon>
        <taxon>Pucciniaceae</taxon>
        <taxon>Puccinia</taxon>
    </lineage>
</organism>
<evidence type="ECO:0000313" key="3">
    <source>
        <dbReference type="Proteomes" id="UP000325313"/>
    </source>
</evidence>
<gene>
    <name evidence="2" type="ORF">PGTUg99_009575</name>
</gene>
<comment type="caution">
    <text evidence="2">The sequence shown here is derived from an EMBL/GenBank/DDBJ whole genome shotgun (WGS) entry which is preliminary data.</text>
</comment>
<protein>
    <submittedName>
        <fullName evidence="2">Uncharacterized protein</fullName>
    </submittedName>
</protein>
<dbReference type="EMBL" id="VDEP01000513">
    <property type="protein sequence ID" value="KAA1064297.1"/>
    <property type="molecule type" value="Genomic_DNA"/>
</dbReference>
<feature type="region of interest" description="Disordered" evidence="1">
    <location>
        <begin position="1"/>
        <end position="48"/>
    </location>
</feature>
<accession>A0A5B0LHJ8</accession>
<proteinExistence type="predicted"/>
<feature type="compositionally biased region" description="Polar residues" evidence="1">
    <location>
        <begin position="31"/>
        <end position="40"/>
    </location>
</feature>
<sequence length="79" mass="8491">MGEVTDGSTAGITAHRQVRQNLRPARCRTGLSEQSPSGPSSARIGGSNFLSTHHVRELFGKAGRRTCRTCRSEQLVPAV</sequence>